<comment type="caution">
    <text evidence="2">The sequence shown here is derived from an EMBL/GenBank/DDBJ whole genome shotgun (WGS) entry which is preliminary data.</text>
</comment>
<dbReference type="Pfam" id="PF01963">
    <property type="entry name" value="TraB_PrgY_gumN"/>
    <property type="match status" value="1"/>
</dbReference>
<evidence type="ECO:0000313" key="3">
    <source>
        <dbReference type="Proteomes" id="UP001238540"/>
    </source>
</evidence>
<sequence length="289" mass="32508">MRQLLFISLTLISCTSTMAEPLYWKAQKGKLNYLIIGSVHIGNESMYPLPKTLTDKLVSSDGLIIESDIRETTEVKYPPTRIQSQDVLAPQQKDELKGLANLLNLNTQELLLSPPWATALALQMRQIEYLGYQASDGVDRKLIAQAEQSSLPIIGLESIQFQIDLLTKLEQSGKELLISTIEEFDHSEDTTHCLIKSWKAGDVKKLNEFAELSEMSPELEKALITRRNNDWADKLAQPIWTKKSTGDYILVVGTLHLLGEQSLLQLLAKKGFKVTQLSLSTEANCQFQY</sequence>
<evidence type="ECO:0000256" key="1">
    <source>
        <dbReference type="SAM" id="SignalP"/>
    </source>
</evidence>
<dbReference type="RefSeq" id="WP_076585664.1">
    <property type="nucleotide sequence ID" value="NZ_JABEYA020000001.1"/>
</dbReference>
<keyword evidence="1" id="KW-0732">Signal</keyword>
<name>A0ABT8BU89_9VIBR</name>
<dbReference type="Proteomes" id="UP001238540">
    <property type="component" value="Unassembled WGS sequence"/>
</dbReference>
<evidence type="ECO:0000313" key="2">
    <source>
        <dbReference type="EMBL" id="MDN3610736.1"/>
    </source>
</evidence>
<dbReference type="EMBL" id="JAUFQC010000001">
    <property type="protein sequence ID" value="MDN3610736.1"/>
    <property type="molecule type" value="Genomic_DNA"/>
</dbReference>
<proteinExistence type="predicted"/>
<protein>
    <submittedName>
        <fullName evidence="2">TraB/GumN family protein</fullName>
    </submittedName>
</protein>
<dbReference type="InterPro" id="IPR047111">
    <property type="entry name" value="YbaP-like"/>
</dbReference>
<feature type="chain" id="PRO_5045175292" evidence="1">
    <location>
        <begin position="20"/>
        <end position="289"/>
    </location>
</feature>
<dbReference type="CDD" id="cd14789">
    <property type="entry name" value="Tiki"/>
    <property type="match status" value="1"/>
</dbReference>
<dbReference type="PANTHER" id="PTHR40590:SF1">
    <property type="entry name" value="CYTOPLASMIC PROTEIN"/>
    <property type="match status" value="1"/>
</dbReference>
<organism evidence="2 3">
    <name type="scientific">Vibrio ostreicida</name>
    <dbReference type="NCBI Taxonomy" id="526588"/>
    <lineage>
        <taxon>Bacteria</taxon>
        <taxon>Pseudomonadati</taxon>
        <taxon>Pseudomonadota</taxon>
        <taxon>Gammaproteobacteria</taxon>
        <taxon>Vibrionales</taxon>
        <taxon>Vibrionaceae</taxon>
        <taxon>Vibrio</taxon>
    </lineage>
</organism>
<gene>
    <name evidence="2" type="ORF">QWZ16_13575</name>
</gene>
<dbReference type="InterPro" id="IPR002816">
    <property type="entry name" value="TraB/PrgY/GumN_fam"/>
</dbReference>
<keyword evidence="3" id="KW-1185">Reference proteome</keyword>
<reference evidence="3" key="1">
    <citation type="journal article" date="2019" name="Int. J. Syst. Evol. Microbiol.">
        <title>The Global Catalogue of Microorganisms (GCM) 10K type strain sequencing project: providing services to taxonomists for standard genome sequencing and annotation.</title>
        <authorList>
            <consortium name="The Broad Institute Genomics Platform"/>
            <consortium name="The Broad Institute Genome Sequencing Center for Infectious Disease"/>
            <person name="Wu L."/>
            <person name="Ma J."/>
        </authorList>
    </citation>
    <scope>NUCLEOTIDE SEQUENCE [LARGE SCALE GENOMIC DNA]</scope>
    <source>
        <strain evidence="3">CECT 7398</strain>
    </source>
</reference>
<feature type="signal peptide" evidence="1">
    <location>
        <begin position="1"/>
        <end position="19"/>
    </location>
</feature>
<accession>A0ABT8BU89</accession>
<dbReference type="PANTHER" id="PTHR40590">
    <property type="entry name" value="CYTOPLASMIC PROTEIN-RELATED"/>
    <property type="match status" value="1"/>
</dbReference>